<keyword evidence="2" id="KW-0813">Transport</keyword>
<evidence type="ECO:0000256" key="2">
    <source>
        <dbReference type="ARBA" id="ARBA00022448"/>
    </source>
</evidence>
<dbReference type="Proteomes" id="UP000295388">
    <property type="component" value="Unassembled WGS sequence"/>
</dbReference>
<feature type="transmembrane region" description="Helical" evidence="7">
    <location>
        <begin position="51"/>
        <end position="69"/>
    </location>
</feature>
<dbReference type="SUPFAM" id="SSF103473">
    <property type="entry name" value="MFS general substrate transporter"/>
    <property type="match status" value="1"/>
</dbReference>
<evidence type="ECO:0000256" key="7">
    <source>
        <dbReference type="SAM" id="Phobius"/>
    </source>
</evidence>
<feature type="transmembrane region" description="Helical" evidence="7">
    <location>
        <begin position="384"/>
        <end position="400"/>
    </location>
</feature>
<accession>A0A4R6KIB1</accession>
<protein>
    <submittedName>
        <fullName evidence="8">Putative MFS family arabinose efflux permease</fullName>
    </submittedName>
</protein>
<dbReference type="PANTHER" id="PTHR23513:SF6">
    <property type="entry name" value="MAJOR FACILITATOR SUPERFAMILY ASSOCIATED DOMAIN-CONTAINING PROTEIN"/>
    <property type="match status" value="1"/>
</dbReference>
<name>A0A4R6KIB1_9ACTN</name>
<dbReference type="Gene3D" id="1.20.1250.20">
    <property type="entry name" value="MFS general substrate transporter like domains"/>
    <property type="match status" value="1"/>
</dbReference>
<feature type="transmembrane region" description="Helical" evidence="7">
    <location>
        <begin position="255"/>
        <end position="278"/>
    </location>
</feature>
<gene>
    <name evidence="8" type="ORF">EV643_105242</name>
</gene>
<keyword evidence="6 7" id="KW-0472">Membrane</keyword>
<keyword evidence="4 7" id="KW-0812">Transmembrane</keyword>
<feature type="transmembrane region" description="Helical" evidence="7">
    <location>
        <begin position="290"/>
        <end position="310"/>
    </location>
</feature>
<proteinExistence type="predicted"/>
<keyword evidence="9" id="KW-1185">Reference proteome</keyword>
<keyword evidence="3" id="KW-1003">Cell membrane</keyword>
<dbReference type="GO" id="GO:0005886">
    <property type="term" value="C:plasma membrane"/>
    <property type="evidence" value="ECO:0007669"/>
    <property type="project" value="UniProtKB-SubCell"/>
</dbReference>
<evidence type="ECO:0000256" key="6">
    <source>
        <dbReference type="ARBA" id="ARBA00023136"/>
    </source>
</evidence>
<dbReference type="Pfam" id="PF05977">
    <property type="entry name" value="MFS_3"/>
    <property type="match status" value="1"/>
</dbReference>
<dbReference type="CDD" id="cd06173">
    <property type="entry name" value="MFS_MefA_like"/>
    <property type="match status" value="1"/>
</dbReference>
<evidence type="ECO:0000256" key="4">
    <source>
        <dbReference type="ARBA" id="ARBA00022692"/>
    </source>
</evidence>
<sequence length="428" mass="45410">MRTLPATSLWRNRPFRTFWSAQAVSEFGDRISELALPLIAVTMLDASPSQVGFLTAAVWLPNLLSLFIGTWVDQRRDKRPLMIAADLSRTVLLLTLPAAYWLDLLTLTQLYVIAILAGTAHVVFNTAYSAFFVRLVSRDHFLEANSKLSATRSISFMAGPAAGGVLVQVLTAPVAIVVDALSFMFSAVQLARLKTPAGEADEVKEPLLRRARAGMGYVLRHPYLRASLGCATTVNFFNLIGMALLVLFASRTLELSAGTIGLAFGIGASGGLLGAVAAAPLTRLLGAGRLIAFGAIVFPGSIALAAFATGPVWVRVAALAVAEFVGAFAVMCFDVPLNSLQAAVIHDHMRSRVSGAFSSINYGVRPLGAVIGGLLGTWIGVRETLLISACGGFLAVLWLLRSPIIHTRSLDNLEPPAMTAAPVEAPLS</sequence>
<feature type="transmembrane region" description="Helical" evidence="7">
    <location>
        <begin position="228"/>
        <end position="249"/>
    </location>
</feature>
<evidence type="ECO:0000256" key="1">
    <source>
        <dbReference type="ARBA" id="ARBA00004651"/>
    </source>
</evidence>
<keyword evidence="5 7" id="KW-1133">Transmembrane helix</keyword>
<evidence type="ECO:0000313" key="8">
    <source>
        <dbReference type="EMBL" id="TDO50012.1"/>
    </source>
</evidence>
<feature type="transmembrane region" description="Helical" evidence="7">
    <location>
        <begin position="108"/>
        <end position="133"/>
    </location>
</feature>
<dbReference type="RefSeq" id="WP_133800279.1">
    <property type="nucleotide sequence ID" value="NZ_SNWQ01000005.1"/>
</dbReference>
<evidence type="ECO:0000256" key="5">
    <source>
        <dbReference type="ARBA" id="ARBA00022989"/>
    </source>
</evidence>
<feature type="transmembrane region" description="Helical" evidence="7">
    <location>
        <begin position="81"/>
        <end position="102"/>
    </location>
</feature>
<dbReference type="EMBL" id="SNWQ01000005">
    <property type="protein sequence ID" value="TDO50012.1"/>
    <property type="molecule type" value="Genomic_DNA"/>
</dbReference>
<evidence type="ECO:0000313" key="9">
    <source>
        <dbReference type="Proteomes" id="UP000295388"/>
    </source>
</evidence>
<evidence type="ECO:0000256" key="3">
    <source>
        <dbReference type="ARBA" id="ARBA00022475"/>
    </source>
</evidence>
<dbReference type="AlphaFoldDB" id="A0A4R6KIB1"/>
<comment type="caution">
    <text evidence="8">The sequence shown here is derived from an EMBL/GenBank/DDBJ whole genome shotgun (WGS) entry which is preliminary data.</text>
</comment>
<feature type="transmembrane region" description="Helical" evidence="7">
    <location>
        <begin position="316"/>
        <end position="335"/>
    </location>
</feature>
<reference evidence="8 9" key="1">
    <citation type="submission" date="2019-03" db="EMBL/GenBank/DDBJ databases">
        <title>Genomic Encyclopedia of Type Strains, Phase III (KMG-III): the genomes of soil and plant-associated and newly described type strains.</title>
        <authorList>
            <person name="Whitman W."/>
        </authorList>
    </citation>
    <scope>NUCLEOTIDE SEQUENCE [LARGE SCALE GENOMIC DNA]</scope>
    <source>
        <strain evidence="8 9">VKM Ac-2527</strain>
    </source>
</reference>
<dbReference type="InterPro" id="IPR036259">
    <property type="entry name" value="MFS_trans_sf"/>
</dbReference>
<comment type="subcellular location">
    <subcellularLocation>
        <location evidence="1">Cell membrane</location>
        <topology evidence="1">Multi-pass membrane protein</topology>
    </subcellularLocation>
</comment>
<organism evidence="8 9">
    <name type="scientific">Kribbella caucasensis</name>
    <dbReference type="NCBI Taxonomy" id="2512215"/>
    <lineage>
        <taxon>Bacteria</taxon>
        <taxon>Bacillati</taxon>
        <taxon>Actinomycetota</taxon>
        <taxon>Actinomycetes</taxon>
        <taxon>Propionibacteriales</taxon>
        <taxon>Kribbellaceae</taxon>
        <taxon>Kribbella</taxon>
    </lineage>
</organism>
<dbReference type="InterPro" id="IPR010290">
    <property type="entry name" value="TM_effector"/>
</dbReference>
<dbReference type="OrthoDB" id="9815525at2"/>
<dbReference type="PANTHER" id="PTHR23513">
    <property type="entry name" value="INTEGRAL MEMBRANE EFFLUX PROTEIN-RELATED"/>
    <property type="match status" value="1"/>
</dbReference>